<dbReference type="Proteomes" id="UP000799118">
    <property type="component" value="Unassembled WGS sequence"/>
</dbReference>
<evidence type="ECO:0000313" key="2">
    <source>
        <dbReference type="Proteomes" id="UP000799118"/>
    </source>
</evidence>
<protein>
    <submittedName>
        <fullName evidence="1">Uncharacterized protein</fullName>
    </submittedName>
</protein>
<accession>A0A6A4HVC1</accession>
<reference evidence="1" key="1">
    <citation type="journal article" date="2019" name="Environ. Microbiol.">
        <title>Fungal ecological strategies reflected in gene transcription - a case study of two litter decomposers.</title>
        <authorList>
            <person name="Barbi F."/>
            <person name="Kohler A."/>
            <person name="Barry K."/>
            <person name="Baskaran P."/>
            <person name="Daum C."/>
            <person name="Fauchery L."/>
            <person name="Ihrmark K."/>
            <person name="Kuo A."/>
            <person name="LaButti K."/>
            <person name="Lipzen A."/>
            <person name="Morin E."/>
            <person name="Grigoriev I.V."/>
            <person name="Henrissat B."/>
            <person name="Lindahl B."/>
            <person name="Martin F."/>
        </authorList>
    </citation>
    <scope>NUCLEOTIDE SEQUENCE</scope>
    <source>
        <strain evidence="1">JB14</strain>
    </source>
</reference>
<evidence type="ECO:0000313" key="1">
    <source>
        <dbReference type="EMBL" id="KAE9401863.1"/>
    </source>
</evidence>
<sequence>MYGSKEVHTPFFKWMSSTAVMFYELDITDLLDSEGSIHAFTVVLGFLKLTASSCGVEPDLHRHLQVIQAIKPRLTGPGHSFRWVLKHDYGNSELIQSSWPYVDPEPIRGRLL</sequence>
<keyword evidence="2" id="KW-1185">Reference proteome</keyword>
<proteinExistence type="predicted"/>
<gene>
    <name evidence="1" type="ORF">BT96DRAFT_577526</name>
</gene>
<name>A0A6A4HVC1_9AGAR</name>
<organism evidence="1 2">
    <name type="scientific">Gymnopus androsaceus JB14</name>
    <dbReference type="NCBI Taxonomy" id="1447944"/>
    <lineage>
        <taxon>Eukaryota</taxon>
        <taxon>Fungi</taxon>
        <taxon>Dikarya</taxon>
        <taxon>Basidiomycota</taxon>
        <taxon>Agaricomycotina</taxon>
        <taxon>Agaricomycetes</taxon>
        <taxon>Agaricomycetidae</taxon>
        <taxon>Agaricales</taxon>
        <taxon>Marasmiineae</taxon>
        <taxon>Omphalotaceae</taxon>
        <taxon>Gymnopus</taxon>
    </lineage>
</organism>
<dbReference type="AlphaFoldDB" id="A0A6A4HVC1"/>
<dbReference type="EMBL" id="ML769441">
    <property type="protein sequence ID" value="KAE9401863.1"/>
    <property type="molecule type" value="Genomic_DNA"/>
</dbReference>